<dbReference type="PANTHER" id="PTHR35273:SF2">
    <property type="entry name" value="ALPHA-GALACTOSIDASE"/>
    <property type="match status" value="1"/>
</dbReference>
<evidence type="ECO:0000256" key="4">
    <source>
        <dbReference type="SAM" id="Phobius"/>
    </source>
</evidence>
<dbReference type="InterPro" id="IPR013785">
    <property type="entry name" value="Aldolase_TIM"/>
</dbReference>
<evidence type="ECO:0000259" key="5">
    <source>
        <dbReference type="Pfam" id="PF03537"/>
    </source>
</evidence>
<sequence>MPSLPWFKKHQELKTEQPEQEEMAIPQRTRFGKRFWIILASIILILAISLGVGLGVGLTRGGGSGGGDDSPQPPPVNNTNATEGTFWRPEASTSWQIVLQYALTDFTPDVAVYDIDLFTNPKSTMDKLHSQGRKVICYFSAGSYEDFRPDAKDFKKEDYGKGLDGWPGEWWLNVSSPNVRKIMTSRIQMAKDKGCDGVDPDNVDGYDNDTGFDLTKQQSVDFMTFMAIEAHSRNMSIGLKNAGGIVNSTLPIMQWQVNEQCLQYQECDSFTPFIEANKPVFHIEYPKSAPRISSNDNRTFCDKSTDTGFSTLLKNMNLDNWYQTC</sequence>
<feature type="domain" description="Glycoside-hydrolase family GH114 TIM-barrel" evidence="5">
    <location>
        <begin position="94"/>
        <end position="321"/>
    </location>
</feature>
<dbReference type="OrthoDB" id="2108802at2759"/>
<dbReference type="Gene3D" id="3.20.20.70">
    <property type="entry name" value="Aldolase class I"/>
    <property type="match status" value="1"/>
</dbReference>
<protein>
    <recommendedName>
        <fullName evidence="2">alpha-galactosidase</fullName>
        <ecNumber evidence="2">3.2.1.22</ecNumber>
    </recommendedName>
</protein>
<evidence type="ECO:0000256" key="1">
    <source>
        <dbReference type="ARBA" id="ARBA00001255"/>
    </source>
</evidence>
<reference evidence="7" key="1">
    <citation type="submission" date="2016-03" db="EMBL/GenBank/DDBJ databases">
        <authorList>
            <person name="Guldener U."/>
        </authorList>
    </citation>
    <scope>NUCLEOTIDE SEQUENCE [LARGE SCALE GENOMIC DNA]</scope>
    <source>
        <strain evidence="7">04CH-RAC-A.6.1</strain>
    </source>
</reference>
<dbReference type="SUPFAM" id="SSF51445">
    <property type="entry name" value="(Trans)glycosidases"/>
    <property type="match status" value="1"/>
</dbReference>
<proteinExistence type="predicted"/>
<dbReference type="Proteomes" id="UP000178912">
    <property type="component" value="Unassembled WGS sequence"/>
</dbReference>
<name>A0A1E1LD70_9HELO</name>
<dbReference type="Pfam" id="PF03537">
    <property type="entry name" value="Glyco_hydro_114"/>
    <property type="match status" value="1"/>
</dbReference>
<dbReference type="PANTHER" id="PTHR35273">
    <property type="entry name" value="ALPHA-1,4 POLYGALACTOSAMINIDASE, PUTATIVE (AFU_ORTHOLOGUE AFUA_3G07890)-RELATED"/>
    <property type="match status" value="1"/>
</dbReference>
<keyword evidence="7" id="KW-1185">Reference proteome</keyword>
<dbReference type="GO" id="GO:0004557">
    <property type="term" value="F:alpha-galactosidase activity"/>
    <property type="evidence" value="ECO:0007669"/>
    <property type="project" value="UniProtKB-EC"/>
</dbReference>
<gene>
    <name evidence="6" type="ORF">RAG0_13545</name>
</gene>
<keyword evidence="4" id="KW-1133">Transmembrane helix</keyword>
<evidence type="ECO:0000256" key="3">
    <source>
        <dbReference type="SAM" id="MobiDB-lite"/>
    </source>
</evidence>
<dbReference type="InterPro" id="IPR017853">
    <property type="entry name" value="GH"/>
</dbReference>
<keyword evidence="4" id="KW-0472">Membrane</keyword>
<feature type="region of interest" description="Disordered" evidence="3">
    <location>
        <begin position="63"/>
        <end position="84"/>
    </location>
</feature>
<keyword evidence="4" id="KW-0812">Transmembrane</keyword>
<dbReference type="EMBL" id="FJUX01000104">
    <property type="protein sequence ID" value="CZT08480.1"/>
    <property type="molecule type" value="Genomic_DNA"/>
</dbReference>
<evidence type="ECO:0000256" key="2">
    <source>
        <dbReference type="ARBA" id="ARBA00012755"/>
    </source>
</evidence>
<accession>A0A1E1LD70</accession>
<evidence type="ECO:0000313" key="7">
    <source>
        <dbReference type="Proteomes" id="UP000178912"/>
    </source>
</evidence>
<feature type="transmembrane region" description="Helical" evidence="4">
    <location>
        <begin position="35"/>
        <end position="58"/>
    </location>
</feature>
<evidence type="ECO:0000313" key="6">
    <source>
        <dbReference type="EMBL" id="CZT08480.1"/>
    </source>
</evidence>
<dbReference type="EC" id="3.2.1.22" evidence="2"/>
<organism evidence="6 7">
    <name type="scientific">Rhynchosporium agropyri</name>
    <dbReference type="NCBI Taxonomy" id="914238"/>
    <lineage>
        <taxon>Eukaryota</taxon>
        <taxon>Fungi</taxon>
        <taxon>Dikarya</taxon>
        <taxon>Ascomycota</taxon>
        <taxon>Pezizomycotina</taxon>
        <taxon>Leotiomycetes</taxon>
        <taxon>Helotiales</taxon>
        <taxon>Ploettnerulaceae</taxon>
        <taxon>Rhynchosporium</taxon>
    </lineage>
</organism>
<comment type="catalytic activity">
    <reaction evidence="1">
        <text>Hydrolysis of terminal, non-reducing alpha-D-galactose residues in alpha-D-galactosides, including galactose oligosaccharides, galactomannans and galactolipids.</text>
        <dbReference type="EC" id="3.2.1.22"/>
    </reaction>
</comment>
<dbReference type="AlphaFoldDB" id="A0A1E1LD70"/>
<dbReference type="InterPro" id="IPR004352">
    <property type="entry name" value="GH114_TIM-barrel"/>
</dbReference>